<feature type="domain" description="Response regulatory" evidence="9">
    <location>
        <begin position="630"/>
        <end position="746"/>
    </location>
</feature>
<comment type="caution">
    <text evidence="10">The sequence shown here is derived from an EMBL/GenBank/DDBJ whole genome shotgun (WGS) entry which is preliminary data.</text>
</comment>
<keyword evidence="3 6" id="KW-0597">Phosphoprotein</keyword>
<keyword evidence="11" id="KW-1185">Reference proteome</keyword>
<gene>
    <name evidence="10" type="ORF">G4Z14_02525</name>
</gene>
<name>A0A6M0QP22_9RHOB</name>
<dbReference type="GO" id="GO:0000155">
    <property type="term" value="F:phosphorelay sensor kinase activity"/>
    <property type="evidence" value="ECO:0007669"/>
    <property type="project" value="InterPro"/>
</dbReference>
<dbReference type="InterPro" id="IPR036890">
    <property type="entry name" value="HATPase_C_sf"/>
</dbReference>
<dbReference type="RefSeq" id="WP_164623164.1">
    <property type="nucleotide sequence ID" value="NZ_JAAIVJ010000001.1"/>
</dbReference>
<dbReference type="InterPro" id="IPR001789">
    <property type="entry name" value="Sig_transdc_resp-reg_receiver"/>
</dbReference>
<evidence type="ECO:0000256" key="1">
    <source>
        <dbReference type="ARBA" id="ARBA00000085"/>
    </source>
</evidence>
<dbReference type="InterPro" id="IPR036097">
    <property type="entry name" value="HisK_dim/P_sf"/>
</dbReference>
<dbReference type="Pfam" id="PF02518">
    <property type="entry name" value="HATPase_c"/>
    <property type="match status" value="1"/>
</dbReference>
<dbReference type="SUPFAM" id="SSF55874">
    <property type="entry name" value="ATPase domain of HSP90 chaperone/DNA topoisomerase II/histidine kinase"/>
    <property type="match status" value="1"/>
</dbReference>
<dbReference type="Proteomes" id="UP000477782">
    <property type="component" value="Unassembled WGS sequence"/>
</dbReference>
<evidence type="ECO:0000256" key="4">
    <source>
        <dbReference type="ARBA" id="ARBA00022679"/>
    </source>
</evidence>
<keyword evidence="4" id="KW-0808">Transferase</keyword>
<feature type="modified residue" description="4-aspartylphosphate" evidence="6">
    <location>
        <position position="681"/>
    </location>
</feature>
<reference evidence="10 11" key="1">
    <citation type="submission" date="2020-02" db="EMBL/GenBank/DDBJ databases">
        <authorList>
            <person name="Chen W.-M."/>
        </authorList>
    </citation>
    <scope>NUCLEOTIDE SEQUENCE [LARGE SCALE GENOMIC DNA]</scope>
    <source>
        <strain evidence="10 11">KMS-5</strain>
    </source>
</reference>
<evidence type="ECO:0000313" key="11">
    <source>
        <dbReference type="Proteomes" id="UP000477782"/>
    </source>
</evidence>
<comment type="catalytic activity">
    <reaction evidence="1">
        <text>ATP + protein L-histidine = ADP + protein N-phospho-L-histidine.</text>
        <dbReference type="EC" id="2.7.13.3"/>
    </reaction>
</comment>
<sequence length="758" mass="82506">MTDTILNPADPPARQIEKLLAISRVLMRRVEQITDDGGAAYAQFQRAAMLEDQVRERTRELERALDLLNASNAALEDANRETERARQNLADAIETVQEGFALFGPDDVLVMSNSRFCVHLADVRPHLAPGLSFAAYVDLVSRSADLDLPEGETPGNWAVQRLRRHMDQHVIVNVRMRRDHWVQVSEHRTADGGTVVLQTDVTDLIRLERQERGRLLDDQERLVRATLDHINQGVAIFDAGRRLVGWNTRLGVLLALPMVRMRVGAEFDTLFDDLARQFRFGEAMTADRLATWVDGRKGRSPLSFELRRDPGLILDVFAQEMPDQTKPDQNKSDQTKPDKGFLFSFTDVTAERRAVEDMARAKETLEARVVERTLDLEDALAQAERANASRSRFVAAASHDLLQPLSAAKLFLSSVPETGVPAPVAEALAKAQNALVSVEGILAALLDISRLESGKAAVTVAPVRMGRLLGQLAEEFAPMAAAKGLRLTFRPCEAVVLSDPGYLRRILQNLIGNAVRYTERGRILVAARPRGRMLRLEVWDTGPGIPEEEQDNIFKEFHRVAARASASEGLGLGLAIVDRASALLGHPLGLSSRPGHGTVFMLQVPLADAGLAPEPLSQGSSAVGPVEGRIVLLVENDAELRRAMVLLLEKWGVAVIEAASGEEALALLDDLGILPDAVIADHGLGEAMTGLDLLCHLQARAPGLPARLISADRGEGLRQAAGAAGVGFMMKPVEADALRAFLAQTPPAPLPATTTKGE</sequence>
<dbReference type="Gene3D" id="3.30.450.20">
    <property type="entry name" value="PAS domain"/>
    <property type="match status" value="2"/>
</dbReference>
<dbReference type="GO" id="GO:0005886">
    <property type="term" value="C:plasma membrane"/>
    <property type="evidence" value="ECO:0007669"/>
    <property type="project" value="TreeGrafter"/>
</dbReference>
<dbReference type="Pfam" id="PF12860">
    <property type="entry name" value="PAS_7"/>
    <property type="match status" value="2"/>
</dbReference>
<evidence type="ECO:0000256" key="5">
    <source>
        <dbReference type="ARBA" id="ARBA00022777"/>
    </source>
</evidence>
<dbReference type="InterPro" id="IPR004358">
    <property type="entry name" value="Sig_transdc_His_kin-like_C"/>
</dbReference>
<keyword evidence="5" id="KW-0418">Kinase</keyword>
<evidence type="ECO:0000313" key="10">
    <source>
        <dbReference type="EMBL" id="NEY89157.1"/>
    </source>
</evidence>
<proteinExistence type="predicted"/>
<feature type="domain" description="Histidine kinase" evidence="8">
    <location>
        <begin position="396"/>
        <end position="608"/>
    </location>
</feature>
<evidence type="ECO:0000256" key="2">
    <source>
        <dbReference type="ARBA" id="ARBA00012438"/>
    </source>
</evidence>
<accession>A0A6M0QP22</accession>
<dbReference type="InterPro" id="IPR003661">
    <property type="entry name" value="HisK_dim/P_dom"/>
</dbReference>
<evidence type="ECO:0000259" key="9">
    <source>
        <dbReference type="PROSITE" id="PS50110"/>
    </source>
</evidence>
<dbReference type="PANTHER" id="PTHR43047">
    <property type="entry name" value="TWO-COMPONENT HISTIDINE PROTEIN KINASE"/>
    <property type="match status" value="1"/>
</dbReference>
<dbReference type="SUPFAM" id="SSF47384">
    <property type="entry name" value="Homodimeric domain of signal transducing histidine kinase"/>
    <property type="match status" value="1"/>
</dbReference>
<dbReference type="GO" id="GO:0009927">
    <property type="term" value="F:histidine phosphotransfer kinase activity"/>
    <property type="evidence" value="ECO:0007669"/>
    <property type="project" value="TreeGrafter"/>
</dbReference>
<dbReference type="PROSITE" id="PS50110">
    <property type="entry name" value="RESPONSE_REGULATORY"/>
    <property type="match status" value="1"/>
</dbReference>
<dbReference type="CDD" id="cd00156">
    <property type="entry name" value="REC"/>
    <property type="match status" value="1"/>
</dbReference>
<feature type="coiled-coil region" evidence="7">
    <location>
        <begin position="47"/>
        <end position="95"/>
    </location>
</feature>
<evidence type="ECO:0000256" key="3">
    <source>
        <dbReference type="ARBA" id="ARBA00022553"/>
    </source>
</evidence>
<dbReference type="InterPro" id="IPR005467">
    <property type="entry name" value="His_kinase_dom"/>
</dbReference>
<dbReference type="Pfam" id="PF00512">
    <property type="entry name" value="HisKA"/>
    <property type="match status" value="1"/>
</dbReference>
<dbReference type="PRINTS" id="PR00344">
    <property type="entry name" value="BCTRLSENSOR"/>
</dbReference>
<dbReference type="InterPro" id="IPR011006">
    <property type="entry name" value="CheY-like_superfamily"/>
</dbReference>
<keyword evidence="7" id="KW-0175">Coiled coil</keyword>
<evidence type="ECO:0000259" key="8">
    <source>
        <dbReference type="PROSITE" id="PS50109"/>
    </source>
</evidence>
<dbReference type="PROSITE" id="PS50109">
    <property type="entry name" value="HIS_KIN"/>
    <property type="match status" value="1"/>
</dbReference>
<dbReference type="Gene3D" id="3.40.50.2300">
    <property type="match status" value="1"/>
</dbReference>
<dbReference type="CDD" id="cd00082">
    <property type="entry name" value="HisKA"/>
    <property type="match status" value="1"/>
</dbReference>
<dbReference type="InterPro" id="IPR003594">
    <property type="entry name" value="HATPase_dom"/>
</dbReference>
<dbReference type="SMART" id="SM00388">
    <property type="entry name" value="HisKA"/>
    <property type="match status" value="1"/>
</dbReference>
<dbReference type="Pfam" id="PF00072">
    <property type="entry name" value="Response_reg"/>
    <property type="match status" value="1"/>
</dbReference>
<dbReference type="EC" id="2.7.13.3" evidence="2"/>
<evidence type="ECO:0000256" key="6">
    <source>
        <dbReference type="PROSITE-ProRule" id="PRU00169"/>
    </source>
</evidence>
<dbReference type="AlphaFoldDB" id="A0A6M0QP22"/>
<dbReference type="EMBL" id="JAAIVJ010000001">
    <property type="protein sequence ID" value="NEY89157.1"/>
    <property type="molecule type" value="Genomic_DNA"/>
</dbReference>
<dbReference type="SMART" id="SM00387">
    <property type="entry name" value="HATPase_c"/>
    <property type="match status" value="1"/>
</dbReference>
<dbReference type="Gene3D" id="3.30.565.10">
    <property type="entry name" value="Histidine kinase-like ATPase, C-terminal domain"/>
    <property type="match status" value="1"/>
</dbReference>
<dbReference type="SUPFAM" id="SSF52172">
    <property type="entry name" value="CheY-like"/>
    <property type="match status" value="1"/>
</dbReference>
<organism evidence="10 11">
    <name type="scientific">Tabrizicola oligotrophica</name>
    <dbReference type="NCBI Taxonomy" id="2710650"/>
    <lineage>
        <taxon>Bacteria</taxon>
        <taxon>Pseudomonadati</taxon>
        <taxon>Pseudomonadota</taxon>
        <taxon>Alphaproteobacteria</taxon>
        <taxon>Rhodobacterales</taxon>
        <taxon>Paracoccaceae</taxon>
        <taxon>Tabrizicola</taxon>
    </lineage>
</organism>
<dbReference type="Gene3D" id="1.10.287.130">
    <property type="match status" value="1"/>
</dbReference>
<protein>
    <recommendedName>
        <fullName evidence="2">histidine kinase</fullName>
        <ecNumber evidence="2">2.7.13.3</ecNumber>
    </recommendedName>
</protein>
<evidence type="ECO:0000256" key="7">
    <source>
        <dbReference type="SAM" id="Coils"/>
    </source>
</evidence>
<dbReference type="SMART" id="SM00448">
    <property type="entry name" value="REC"/>
    <property type="match status" value="1"/>
</dbReference>
<dbReference type="FunFam" id="3.30.565.10:FF:000049">
    <property type="entry name" value="Two-component sensor histidine kinase"/>
    <property type="match status" value="1"/>
</dbReference>
<dbReference type="PANTHER" id="PTHR43047:SF9">
    <property type="entry name" value="HISTIDINE KINASE"/>
    <property type="match status" value="1"/>
</dbReference>